<accession>A0ABW8KWW7</accession>
<evidence type="ECO:0000313" key="1">
    <source>
        <dbReference type="EMBL" id="MFK3864300.1"/>
    </source>
</evidence>
<gene>
    <name evidence="1" type="ORF">ACI2JU_10470</name>
</gene>
<dbReference type="Proteomes" id="UP001620262">
    <property type="component" value="Unassembled WGS sequence"/>
</dbReference>
<organism evidence="1 2">
    <name type="scientific">Pseudoalteromonas rhizosphaerae</name>
    <dbReference type="NCBI Taxonomy" id="2518973"/>
    <lineage>
        <taxon>Bacteria</taxon>
        <taxon>Pseudomonadati</taxon>
        <taxon>Pseudomonadota</taxon>
        <taxon>Gammaproteobacteria</taxon>
        <taxon>Alteromonadales</taxon>
        <taxon>Pseudoalteromonadaceae</taxon>
        <taxon>Pseudoalteromonas</taxon>
    </lineage>
</organism>
<comment type="caution">
    <text evidence="1">The sequence shown here is derived from an EMBL/GenBank/DDBJ whole genome shotgun (WGS) entry which is preliminary data.</text>
</comment>
<dbReference type="EMBL" id="JBJDOT010000012">
    <property type="protein sequence ID" value="MFK3864300.1"/>
    <property type="molecule type" value="Genomic_DNA"/>
</dbReference>
<keyword evidence="2" id="KW-1185">Reference proteome</keyword>
<proteinExistence type="predicted"/>
<sequence length="126" mass="14676">MLVFDFGCFAWHGYFELSFLTNDEPEMEMLSRDVNFMAQWRLYDFTSTYLSKWPQATELAIEMQQSYESASEPSAKADEFFLACADVVKSREVKEVLATYSLANDFEMRVLNSDDTSNKNYCNFNT</sequence>
<name>A0ABW8KWW7_9GAMM</name>
<reference evidence="1 2" key="1">
    <citation type="submission" date="2024-11" db="EMBL/GenBank/DDBJ databases">
        <title>The Natural Products Discovery Center: Release of the First 8490 Sequenced Strains for Exploring Actinobacteria Biosynthetic Diversity.</title>
        <authorList>
            <person name="Kalkreuter E."/>
            <person name="Kautsar S.A."/>
            <person name="Yang D."/>
            <person name="Bader C.D."/>
            <person name="Teijaro C.N."/>
            <person name="Fluegel L."/>
            <person name="Davis C.M."/>
            <person name="Simpson J.R."/>
            <person name="Lauterbach L."/>
            <person name="Steele A.D."/>
            <person name="Gui C."/>
            <person name="Meng S."/>
            <person name="Li G."/>
            <person name="Viehrig K."/>
            <person name="Ye F."/>
            <person name="Su P."/>
            <person name="Kiefer A.F."/>
            <person name="Nichols A."/>
            <person name="Cepeda A.J."/>
            <person name="Yan W."/>
            <person name="Fan B."/>
            <person name="Jiang Y."/>
            <person name="Adhikari A."/>
            <person name="Zheng C.-J."/>
            <person name="Schuster L."/>
            <person name="Cowan T.M."/>
            <person name="Smanski M.J."/>
            <person name="Chevrette M.G."/>
            <person name="De Carvalho L.P.S."/>
            <person name="Shen B."/>
        </authorList>
    </citation>
    <scope>NUCLEOTIDE SEQUENCE [LARGE SCALE GENOMIC DNA]</scope>
    <source>
        <strain evidence="1 2">NPDC078403</strain>
    </source>
</reference>
<dbReference type="RefSeq" id="WP_404675376.1">
    <property type="nucleotide sequence ID" value="NZ_JBJDOT010000012.1"/>
</dbReference>
<protein>
    <submittedName>
        <fullName evidence="1">Uncharacterized protein</fullName>
    </submittedName>
</protein>
<evidence type="ECO:0000313" key="2">
    <source>
        <dbReference type="Proteomes" id="UP001620262"/>
    </source>
</evidence>